<dbReference type="STRING" id="341454.A0A4S2N402"/>
<dbReference type="InterPro" id="IPR013946">
    <property type="entry name" value="NCA2-like"/>
</dbReference>
<keyword evidence="3 7" id="KW-1133">Transmembrane helix</keyword>
<evidence type="ECO:0000256" key="5">
    <source>
        <dbReference type="ARBA" id="ARBA00023136"/>
    </source>
</evidence>
<dbReference type="AlphaFoldDB" id="A0A4S2N402"/>
<gene>
    <name evidence="8" type="ORF">EX30DRAFT_92844</name>
</gene>
<comment type="subcellular location">
    <subcellularLocation>
        <location evidence="1">Mitochondrion membrane</location>
        <topology evidence="1">Multi-pass membrane protein</topology>
    </subcellularLocation>
</comment>
<feature type="region of interest" description="Disordered" evidence="6">
    <location>
        <begin position="199"/>
        <end position="232"/>
    </location>
</feature>
<dbReference type="Proteomes" id="UP000298138">
    <property type="component" value="Unassembled WGS sequence"/>
</dbReference>
<protein>
    <submittedName>
        <fullName evidence="8">NCA2-domain-containing protein</fullName>
    </submittedName>
</protein>
<evidence type="ECO:0000256" key="1">
    <source>
        <dbReference type="ARBA" id="ARBA00004225"/>
    </source>
</evidence>
<evidence type="ECO:0000313" key="9">
    <source>
        <dbReference type="Proteomes" id="UP000298138"/>
    </source>
</evidence>
<reference evidence="8 9" key="1">
    <citation type="submission" date="2019-04" db="EMBL/GenBank/DDBJ databases">
        <title>Comparative genomics and transcriptomics to analyze fruiting body development in filamentous ascomycetes.</title>
        <authorList>
            <consortium name="DOE Joint Genome Institute"/>
            <person name="Lutkenhaus R."/>
            <person name="Traeger S."/>
            <person name="Breuer J."/>
            <person name="Kuo A."/>
            <person name="Lipzen A."/>
            <person name="Pangilinan J."/>
            <person name="Dilworth D."/>
            <person name="Sandor L."/>
            <person name="Poggeler S."/>
            <person name="Barry K."/>
            <person name="Grigoriev I.V."/>
            <person name="Nowrousian M."/>
        </authorList>
    </citation>
    <scope>NUCLEOTIDE SEQUENCE [LARGE SCALE GENOMIC DNA]</scope>
    <source>
        <strain evidence="8 9">CBS 389.68</strain>
    </source>
</reference>
<dbReference type="GO" id="GO:0005741">
    <property type="term" value="C:mitochondrial outer membrane"/>
    <property type="evidence" value="ECO:0007669"/>
    <property type="project" value="TreeGrafter"/>
</dbReference>
<dbReference type="Pfam" id="PF08637">
    <property type="entry name" value="NCA2"/>
    <property type="match status" value="1"/>
</dbReference>
<evidence type="ECO:0000256" key="4">
    <source>
        <dbReference type="ARBA" id="ARBA00023128"/>
    </source>
</evidence>
<feature type="compositionally biased region" description="Low complexity" evidence="6">
    <location>
        <begin position="204"/>
        <end position="213"/>
    </location>
</feature>
<evidence type="ECO:0000256" key="7">
    <source>
        <dbReference type="SAM" id="Phobius"/>
    </source>
</evidence>
<dbReference type="PANTHER" id="PTHR28234">
    <property type="entry name" value="NUCLEAR CONTROL OF ATPASE PROTEIN 2"/>
    <property type="match status" value="1"/>
</dbReference>
<keyword evidence="5 7" id="KW-0472">Membrane</keyword>
<evidence type="ECO:0000256" key="2">
    <source>
        <dbReference type="ARBA" id="ARBA00022692"/>
    </source>
</evidence>
<evidence type="ECO:0000256" key="6">
    <source>
        <dbReference type="SAM" id="MobiDB-lite"/>
    </source>
</evidence>
<keyword evidence="2 7" id="KW-0812">Transmembrane</keyword>
<keyword evidence="9" id="KW-1185">Reference proteome</keyword>
<evidence type="ECO:0000313" key="8">
    <source>
        <dbReference type="EMBL" id="TGZ83833.1"/>
    </source>
</evidence>
<dbReference type="PANTHER" id="PTHR28234:SF1">
    <property type="entry name" value="NUCLEAR CONTROL OF ATPASE PROTEIN 2"/>
    <property type="match status" value="1"/>
</dbReference>
<dbReference type="EMBL" id="ML220113">
    <property type="protein sequence ID" value="TGZ83833.1"/>
    <property type="molecule type" value="Genomic_DNA"/>
</dbReference>
<organism evidence="8 9">
    <name type="scientific">Ascodesmis nigricans</name>
    <dbReference type="NCBI Taxonomy" id="341454"/>
    <lineage>
        <taxon>Eukaryota</taxon>
        <taxon>Fungi</taxon>
        <taxon>Dikarya</taxon>
        <taxon>Ascomycota</taxon>
        <taxon>Pezizomycotina</taxon>
        <taxon>Pezizomycetes</taxon>
        <taxon>Pezizales</taxon>
        <taxon>Ascodesmidaceae</taxon>
        <taxon>Ascodesmis</taxon>
    </lineage>
</organism>
<dbReference type="InParanoid" id="A0A4S2N402"/>
<sequence>MSFLPAQLRHLDAQLDKLQIAQLARIPLSEPTSPPEETVDDQYVLPRTGASGEVRNFVPSEHAQRLKAVLHELGKTSQGTPPAPWKVIALLRESGIASKAELRTEKDSEHGRYEQELEWLLLSKAAIQTYGIALSSLVDQTLPLSEDLFYWDDVLASYQYTVFYLLQSFPRRTVEIGKDIYAESTRRLEQLKRAERPPFLRNLSSRSSGTPSPSHSPPRTPQASDPERTESWSASTQKFYGLVKNTIKDRAYAYRISAITPFSIARNEIRQKQGNIRKIREMQASAIGVLIGEGLNFEFDNENEEWRGIIERSVMLLENVLKNVSTVDHSLEEFEDTVFTFDHSGPSNNEDGEANPLHLSISNEARRTTAAICRQLENILLDHLPSQGHASKELVAAHGRPSLITRYWLPTTLLLLSSSTILRILVNRQADIETWIRDFVNTAFDFWSNWVIEPTKQIIGTIRHNEESEVALMSRKSLAADMDSLERMVVDFAIDNPDTTNTNSAALTDTQIESIRANVKQGDLTPVLRAYEHDLRTPFKGAVKGELIRALLIQIQKTKVDVEVAISGIDRLLKSQELVFGMISLTPGILISAVAVRWAAGVFQGRHRRSGKRKGQMLRRLRKVDKILTGSKGLRGEGRTTLDYKEHGLLLCEVHALRQDAKRVIKKEVWGEFEADLEELVDVGHGLQAQLRVLDRIRWAYGKAMN</sequence>
<accession>A0A4S2N402</accession>
<name>A0A4S2N402_9PEZI</name>
<evidence type="ECO:0000256" key="3">
    <source>
        <dbReference type="ARBA" id="ARBA00022989"/>
    </source>
</evidence>
<proteinExistence type="predicted"/>
<feature type="transmembrane region" description="Helical" evidence="7">
    <location>
        <begin position="578"/>
        <end position="600"/>
    </location>
</feature>
<keyword evidence="4" id="KW-0496">Mitochondrion</keyword>
<dbReference type="OrthoDB" id="413313at2759"/>